<accession>A0A0M4M9A8</accession>
<dbReference type="SUPFAM" id="SSF102405">
    <property type="entry name" value="MCP/YpsA-like"/>
    <property type="match status" value="1"/>
</dbReference>
<dbReference type="KEGG" id="aep:AMC99_02112"/>
<organism evidence="1 2">
    <name type="scientific">Altererythrobacter epoxidivorans</name>
    <dbReference type="NCBI Taxonomy" id="361183"/>
    <lineage>
        <taxon>Bacteria</taxon>
        <taxon>Pseudomonadati</taxon>
        <taxon>Pseudomonadota</taxon>
        <taxon>Alphaproteobacteria</taxon>
        <taxon>Sphingomonadales</taxon>
        <taxon>Erythrobacteraceae</taxon>
        <taxon>Altererythrobacter</taxon>
    </lineage>
</organism>
<gene>
    <name evidence="1" type="ORF">AMC99_02112</name>
</gene>
<protein>
    <submittedName>
        <fullName evidence="1">Uncharacterized protein</fullName>
    </submittedName>
</protein>
<name>A0A0M4M9A8_9SPHN</name>
<sequence>MSVGFPPAQSGAPDVPVIAVSGHRRLSLQAEATLEKVLGRLWRELAQEWSARGRDEAPPLIANGLALGADLLFADTRQRNFPAAKDWHVLPCSPALFEASLFDGLEVQPYAAAVLRARYRRAAEGATRQTVIDDGPEPPTSLSYGALARWMVAVADGVIAYWDGQNPRGEGGTGHVVELACERALPVLLVSSDGEVRGAGAVAGKSDDGLTLAREFVGMTLGQFDRREKLTASWAGD</sequence>
<dbReference type="OrthoDB" id="2968017at2"/>
<keyword evidence="2" id="KW-1185">Reference proteome</keyword>
<evidence type="ECO:0000313" key="2">
    <source>
        <dbReference type="Proteomes" id="UP000057938"/>
    </source>
</evidence>
<reference evidence="1 2" key="1">
    <citation type="submission" date="2015-09" db="EMBL/GenBank/DDBJ databases">
        <title>Complete genome sequence of a benzo[a]pyrene-degrading bacterium Altererythrobacter epoxidivorans CGMCC 1.7731T.</title>
        <authorList>
            <person name="Li Z."/>
            <person name="Cheng H."/>
            <person name="Huo Y."/>
            <person name="Xu X."/>
        </authorList>
    </citation>
    <scope>NUCLEOTIDE SEQUENCE [LARGE SCALE GENOMIC DNA]</scope>
    <source>
        <strain evidence="1 2">CGMCC 1.7731</strain>
    </source>
</reference>
<dbReference type="PATRIC" id="fig|361183.4.peg.2081"/>
<dbReference type="Proteomes" id="UP000057938">
    <property type="component" value="Chromosome"/>
</dbReference>
<proteinExistence type="predicted"/>
<dbReference type="RefSeq" id="WP_061926281.1">
    <property type="nucleotide sequence ID" value="NZ_CP012669.1"/>
</dbReference>
<dbReference type="Gene3D" id="3.40.50.450">
    <property type="match status" value="1"/>
</dbReference>
<dbReference type="AlphaFoldDB" id="A0A0M4M9A8"/>
<dbReference type="STRING" id="361183.AMC99_02112"/>
<dbReference type="EMBL" id="CP012669">
    <property type="protein sequence ID" value="ALE17398.1"/>
    <property type="molecule type" value="Genomic_DNA"/>
</dbReference>
<evidence type="ECO:0000313" key="1">
    <source>
        <dbReference type="EMBL" id="ALE17398.1"/>
    </source>
</evidence>